<evidence type="ECO:0000313" key="3">
    <source>
        <dbReference type="Proteomes" id="UP001501423"/>
    </source>
</evidence>
<evidence type="ECO:0000313" key="2">
    <source>
        <dbReference type="EMBL" id="GAA2924399.1"/>
    </source>
</evidence>
<proteinExistence type="predicted"/>
<name>A0ABN3WSW7_9ACTN</name>
<organism evidence="2 3">
    <name type="scientific">Streptomyces erythrogriseus</name>
    <dbReference type="NCBI Taxonomy" id="284027"/>
    <lineage>
        <taxon>Bacteria</taxon>
        <taxon>Bacillati</taxon>
        <taxon>Actinomycetota</taxon>
        <taxon>Actinomycetes</taxon>
        <taxon>Kitasatosporales</taxon>
        <taxon>Streptomycetaceae</taxon>
        <taxon>Streptomyces</taxon>
        <taxon>Streptomyces griseoincarnatus group</taxon>
    </lineage>
</organism>
<feature type="region of interest" description="Disordered" evidence="1">
    <location>
        <begin position="79"/>
        <end position="121"/>
    </location>
</feature>
<sequence length="121" mass="12291">MLSDEFARTPYGLRVLSSGQTFTLATHHVDYDKSSVDGCRNSEAVVFPIMSVEFPLFRHGSSVAEGGLGRSVRRGGRKAAAGGLGNALAGGTRGGGPNPGGRAPGRSRAGFGGAETVLEGG</sequence>
<keyword evidence="3" id="KW-1185">Reference proteome</keyword>
<evidence type="ECO:0000256" key="1">
    <source>
        <dbReference type="SAM" id="MobiDB-lite"/>
    </source>
</evidence>
<feature type="compositionally biased region" description="Gly residues" evidence="1">
    <location>
        <begin position="91"/>
        <end position="103"/>
    </location>
</feature>
<gene>
    <name evidence="2" type="ORF">GCM10010478_26110</name>
</gene>
<dbReference type="EMBL" id="BAAAVA010000025">
    <property type="protein sequence ID" value="GAA2924399.1"/>
    <property type="molecule type" value="Genomic_DNA"/>
</dbReference>
<dbReference type="Proteomes" id="UP001501423">
    <property type="component" value="Unassembled WGS sequence"/>
</dbReference>
<accession>A0ABN3WSW7</accession>
<reference evidence="2 3" key="1">
    <citation type="journal article" date="2019" name="Int. J. Syst. Evol. Microbiol.">
        <title>The Global Catalogue of Microorganisms (GCM) 10K type strain sequencing project: providing services to taxonomists for standard genome sequencing and annotation.</title>
        <authorList>
            <consortium name="The Broad Institute Genomics Platform"/>
            <consortium name="The Broad Institute Genome Sequencing Center for Infectious Disease"/>
            <person name="Wu L."/>
            <person name="Ma J."/>
        </authorList>
    </citation>
    <scope>NUCLEOTIDE SEQUENCE [LARGE SCALE GENOMIC DNA]</scope>
    <source>
        <strain evidence="2 3">JCM 9650</strain>
    </source>
</reference>
<comment type="caution">
    <text evidence="2">The sequence shown here is derived from an EMBL/GenBank/DDBJ whole genome shotgun (WGS) entry which is preliminary data.</text>
</comment>
<feature type="compositionally biased region" description="Low complexity" evidence="1">
    <location>
        <begin position="79"/>
        <end position="90"/>
    </location>
</feature>
<protein>
    <submittedName>
        <fullName evidence="2">Uncharacterized protein</fullName>
    </submittedName>
</protein>